<feature type="domain" description="HAMP" evidence="14">
    <location>
        <begin position="198"/>
        <end position="250"/>
    </location>
</feature>
<evidence type="ECO:0000256" key="5">
    <source>
        <dbReference type="ARBA" id="ARBA00022679"/>
    </source>
</evidence>
<keyword evidence="5" id="KW-0808">Transferase</keyword>
<evidence type="ECO:0000256" key="12">
    <source>
        <dbReference type="SAM" id="Phobius"/>
    </source>
</evidence>
<dbReference type="InterPro" id="IPR036890">
    <property type="entry name" value="HATPase_C_sf"/>
</dbReference>
<dbReference type="SUPFAM" id="SSF55874">
    <property type="entry name" value="ATPase domain of HSP90 chaperone/DNA topoisomerase II/histidine kinase"/>
    <property type="match status" value="1"/>
</dbReference>
<dbReference type="Pfam" id="PF02518">
    <property type="entry name" value="HATPase_c"/>
    <property type="match status" value="1"/>
</dbReference>
<dbReference type="GO" id="GO:0000155">
    <property type="term" value="F:phosphorelay sensor kinase activity"/>
    <property type="evidence" value="ECO:0007669"/>
    <property type="project" value="InterPro"/>
</dbReference>
<evidence type="ECO:0000256" key="1">
    <source>
        <dbReference type="ARBA" id="ARBA00000085"/>
    </source>
</evidence>
<dbReference type="SMART" id="SM00304">
    <property type="entry name" value="HAMP"/>
    <property type="match status" value="1"/>
</dbReference>
<keyword evidence="10 12" id="KW-0472">Membrane</keyword>
<organism evidence="15 16">
    <name type="scientific">Haloactinopolyspora alba</name>
    <dbReference type="NCBI Taxonomy" id="648780"/>
    <lineage>
        <taxon>Bacteria</taxon>
        <taxon>Bacillati</taxon>
        <taxon>Actinomycetota</taxon>
        <taxon>Actinomycetes</taxon>
        <taxon>Jiangellales</taxon>
        <taxon>Jiangellaceae</taxon>
        <taxon>Haloactinopolyspora</taxon>
    </lineage>
</organism>
<evidence type="ECO:0000256" key="6">
    <source>
        <dbReference type="ARBA" id="ARBA00022692"/>
    </source>
</evidence>
<comment type="subcellular location">
    <subcellularLocation>
        <location evidence="2">Cell membrane</location>
    </subcellularLocation>
</comment>
<name>A0A2P8E7E5_9ACTN</name>
<dbReference type="InterPro" id="IPR003661">
    <property type="entry name" value="HisK_dim/P_dom"/>
</dbReference>
<sequence length="503" mass="53055">MTPRSDSSGIRRPSWLIGLRARLMVAFLLVTLGSGMAAAGLSYVSARNALLDESQVQFLTQLRDQVADVVSRTEPASGGLRTVAEIADRLNVEGGVVVYADTAVGDMTTLDRVPARLRTSVRQEGRLAFQRTVESGEPFLYAGTPVTSDNGTPTGIEVYAAVSLAPQQQRIDALARQAAIVLSVAAVAAVVVALVAARSVLRPVRALGLAAARLGAGDLTTRLPVRGNDELAGLVRGFNDAAAGLEDSVTRLRREEANSRRFVADVSHELRTPLSAMTAVTDTLDEEAARLGGDGAAAAGVLSTETHRLAELVENLIEISRFDAGSAELHLREIDARELVERAIARRGWSDAVELRTAPGTGRSAVALVADPRRLDVVVANLVGNAVTHGAEPITVTVSDVPAARGENEVTISVHDDGPGMPPEVQQNVFGRFYKADASRGRSDGSGLGMAIAWENVRLHGGRIDLSSSPGEGTRFTVRLPRDPRDRPGQGPGDTLDDGAGRS</sequence>
<dbReference type="SMART" id="SM00387">
    <property type="entry name" value="HATPase_c"/>
    <property type="match status" value="1"/>
</dbReference>
<dbReference type="InterPro" id="IPR050428">
    <property type="entry name" value="TCS_sensor_his_kinase"/>
</dbReference>
<dbReference type="PANTHER" id="PTHR45436">
    <property type="entry name" value="SENSOR HISTIDINE KINASE YKOH"/>
    <property type="match status" value="1"/>
</dbReference>
<dbReference type="PROSITE" id="PS50885">
    <property type="entry name" value="HAMP"/>
    <property type="match status" value="1"/>
</dbReference>
<dbReference type="InterPro" id="IPR003594">
    <property type="entry name" value="HATPase_dom"/>
</dbReference>
<dbReference type="EC" id="2.7.13.3" evidence="3"/>
<dbReference type="Proteomes" id="UP000243528">
    <property type="component" value="Unassembled WGS sequence"/>
</dbReference>
<reference evidence="15 16" key="1">
    <citation type="submission" date="2018-03" db="EMBL/GenBank/DDBJ databases">
        <title>Genomic Encyclopedia of Archaeal and Bacterial Type Strains, Phase II (KMG-II): from individual species to whole genera.</title>
        <authorList>
            <person name="Goeker M."/>
        </authorList>
    </citation>
    <scope>NUCLEOTIDE SEQUENCE [LARGE SCALE GENOMIC DNA]</scope>
    <source>
        <strain evidence="15 16">DSM 45211</strain>
    </source>
</reference>
<keyword evidence="8 12" id="KW-1133">Transmembrane helix</keyword>
<dbReference type="EMBL" id="PYGE01000004">
    <property type="protein sequence ID" value="PSL05386.1"/>
    <property type="molecule type" value="Genomic_DNA"/>
</dbReference>
<dbReference type="PROSITE" id="PS50109">
    <property type="entry name" value="HIS_KIN"/>
    <property type="match status" value="1"/>
</dbReference>
<dbReference type="AlphaFoldDB" id="A0A2P8E7E5"/>
<evidence type="ECO:0000256" key="10">
    <source>
        <dbReference type="ARBA" id="ARBA00023136"/>
    </source>
</evidence>
<comment type="catalytic activity">
    <reaction evidence="1">
        <text>ATP + protein L-histidine = ADP + protein N-phospho-L-histidine.</text>
        <dbReference type="EC" id="2.7.13.3"/>
    </reaction>
</comment>
<dbReference type="CDD" id="cd06225">
    <property type="entry name" value="HAMP"/>
    <property type="match status" value="1"/>
</dbReference>
<evidence type="ECO:0000256" key="11">
    <source>
        <dbReference type="SAM" id="MobiDB-lite"/>
    </source>
</evidence>
<evidence type="ECO:0000313" key="16">
    <source>
        <dbReference type="Proteomes" id="UP000243528"/>
    </source>
</evidence>
<evidence type="ECO:0000256" key="7">
    <source>
        <dbReference type="ARBA" id="ARBA00022777"/>
    </source>
</evidence>
<dbReference type="Pfam" id="PF00672">
    <property type="entry name" value="HAMP"/>
    <property type="match status" value="1"/>
</dbReference>
<keyword evidence="16" id="KW-1185">Reference proteome</keyword>
<protein>
    <recommendedName>
        <fullName evidence="3">histidine kinase</fullName>
        <ecNumber evidence="3">2.7.13.3</ecNumber>
    </recommendedName>
</protein>
<feature type="transmembrane region" description="Helical" evidence="12">
    <location>
        <begin position="178"/>
        <end position="197"/>
    </location>
</feature>
<proteinExistence type="predicted"/>
<dbReference type="SUPFAM" id="SSF47384">
    <property type="entry name" value="Homodimeric domain of signal transducing histidine kinase"/>
    <property type="match status" value="1"/>
</dbReference>
<feature type="domain" description="Histidine kinase" evidence="13">
    <location>
        <begin position="265"/>
        <end position="484"/>
    </location>
</feature>
<dbReference type="PANTHER" id="PTHR45436:SF5">
    <property type="entry name" value="SENSOR HISTIDINE KINASE TRCS"/>
    <property type="match status" value="1"/>
</dbReference>
<dbReference type="InterPro" id="IPR005467">
    <property type="entry name" value="His_kinase_dom"/>
</dbReference>
<dbReference type="Gene3D" id="6.10.340.10">
    <property type="match status" value="1"/>
</dbReference>
<evidence type="ECO:0000313" key="15">
    <source>
        <dbReference type="EMBL" id="PSL05386.1"/>
    </source>
</evidence>
<evidence type="ECO:0000256" key="9">
    <source>
        <dbReference type="ARBA" id="ARBA00023012"/>
    </source>
</evidence>
<keyword evidence="7 15" id="KW-0418">Kinase</keyword>
<dbReference type="InterPro" id="IPR003660">
    <property type="entry name" value="HAMP_dom"/>
</dbReference>
<dbReference type="InterPro" id="IPR004358">
    <property type="entry name" value="Sig_transdc_His_kin-like_C"/>
</dbReference>
<dbReference type="SUPFAM" id="SSF158472">
    <property type="entry name" value="HAMP domain-like"/>
    <property type="match status" value="1"/>
</dbReference>
<dbReference type="Gene3D" id="3.30.565.10">
    <property type="entry name" value="Histidine kinase-like ATPase, C-terminal domain"/>
    <property type="match status" value="1"/>
</dbReference>
<dbReference type="CDD" id="cd00082">
    <property type="entry name" value="HisKA"/>
    <property type="match status" value="1"/>
</dbReference>
<feature type="transmembrane region" description="Helical" evidence="12">
    <location>
        <begin position="21"/>
        <end position="44"/>
    </location>
</feature>
<dbReference type="Pfam" id="PF00512">
    <property type="entry name" value="HisKA"/>
    <property type="match status" value="1"/>
</dbReference>
<dbReference type="InterPro" id="IPR036097">
    <property type="entry name" value="HisK_dim/P_sf"/>
</dbReference>
<dbReference type="PRINTS" id="PR00344">
    <property type="entry name" value="BCTRLSENSOR"/>
</dbReference>
<keyword evidence="6 12" id="KW-0812">Transmembrane</keyword>
<dbReference type="CDD" id="cd00075">
    <property type="entry name" value="HATPase"/>
    <property type="match status" value="1"/>
</dbReference>
<feature type="region of interest" description="Disordered" evidence="11">
    <location>
        <begin position="462"/>
        <end position="503"/>
    </location>
</feature>
<comment type="caution">
    <text evidence="15">The sequence shown here is derived from an EMBL/GenBank/DDBJ whole genome shotgun (WGS) entry which is preliminary data.</text>
</comment>
<evidence type="ECO:0000259" key="13">
    <source>
        <dbReference type="PROSITE" id="PS50109"/>
    </source>
</evidence>
<evidence type="ECO:0000256" key="8">
    <source>
        <dbReference type="ARBA" id="ARBA00022989"/>
    </source>
</evidence>
<evidence type="ECO:0000259" key="14">
    <source>
        <dbReference type="PROSITE" id="PS50885"/>
    </source>
</evidence>
<gene>
    <name evidence="15" type="ORF">CLV30_104256</name>
</gene>
<dbReference type="OrthoDB" id="9786919at2"/>
<evidence type="ECO:0000256" key="2">
    <source>
        <dbReference type="ARBA" id="ARBA00004236"/>
    </source>
</evidence>
<dbReference type="GO" id="GO:0005886">
    <property type="term" value="C:plasma membrane"/>
    <property type="evidence" value="ECO:0007669"/>
    <property type="project" value="UniProtKB-SubCell"/>
</dbReference>
<keyword evidence="4" id="KW-0597">Phosphoprotein</keyword>
<evidence type="ECO:0000256" key="4">
    <source>
        <dbReference type="ARBA" id="ARBA00022553"/>
    </source>
</evidence>
<dbReference type="Gene3D" id="1.10.287.130">
    <property type="match status" value="1"/>
</dbReference>
<keyword evidence="9" id="KW-0902">Two-component regulatory system</keyword>
<accession>A0A2P8E7E5</accession>
<evidence type="ECO:0000256" key="3">
    <source>
        <dbReference type="ARBA" id="ARBA00012438"/>
    </source>
</evidence>
<dbReference type="SMART" id="SM00388">
    <property type="entry name" value="HisKA"/>
    <property type="match status" value="1"/>
</dbReference>
<dbReference type="RefSeq" id="WP_106536626.1">
    <property type="nucleotide sequence ID" value="NZ_ML142899.1"/>
</dbReference>